<dbReference type="InterPro" id="IPR035198">
    <property type="entry name" value="SU10_MCP"/>
</dbReference>
<evidence type="ECO:0000313" key="1">
    <source>
        <dbReference type="EMBL" id="GAG10779.1"/>
    </source>
</evidence>
<sequence length="229" mass="24554">MAVSWAITPPTGVETTYKIGASTDKRDISAVLDATYLKDTPFLNKLKWGPPATNTTIEWITDNIGLGYVVLSNGADVITSASDLGIGTSNVGSIAEAIKQLHTGTVLRSVSGSSGIDTGHLVIEHISTTGTITFNFMSAGSTLLSDAGTLFIIGSPVNEGSSPRADTTRDRAVCTNQMQIFRQDVRMTGTRKELAMHGVANDLTYQIKRRAEEYWRELDACVILSKQGP</sequence>
<dbReference type="EMBL" id="BARS01023373">
    <property type="protein sequence ID" value="GAG10779.1"/>
    <property type="molecule type" value="Genomic_DNA"/>
</dbReference>
<dbReference type="AlphaFoldDB" id="X0UY55"/>
<reference evidence="1" key="1">
    <citation type="journal article" date="2014" name="Front. Microbiol.">
        <title>High frequency of phylogenetically diverse reductive dehalogenase-homologous genes in deep subseafloor sedimentary metagenomes.</title>
        <authorList>
            <person name="Kawai M."/>
            <person name="Futagami T."/>
            <person name="Toyoda A."/>
            <person name="Takaki Y."/>
            <person name="Nishi S."/>
            <person name="Hori S."/>
            <person name="Arai W."/>
            <person name="Tsubouchi T."/>
            <person name="Morono Y."/>
            <person name="Uchiyama I."/>
            <person name="Ito T."/>
            <person name="Fujiyama A."/>
            <person name="Inagaki F."/>
            <person name="Takami H."/>
        </authorList>
    </citation>
    <scope>NUCLEOTIDE SEQUENCE</scope>
    <source>
        <strain evidence="1">Expedition CK06-06</strain>
    </source>
</reference>
<name>X0UY55_9ZZZZ</name>
<gene>
    <name evidence="1" type="ORF">S01H1_37215</name>
</gene>
<dbReference type="Pfam" id="PF17236">
    <property type="entry name" value="SU10_MCP"/>
    <property type="match status" value="1"/>
</dbReference>
<comment type="caution">
    <text evidence="1">The sequence shown here is derived from an EMBL/GenBank/DDBJ whole genome shotgun (WGS) entry which is preliminary data.</text>
</comment>
<protein>
    <submittedName>
        <fullName evidence="1">Uncharacterized protein</fullName>
    </submittedName>
</protein>
<feature type="non-terminal residue" evidence="1">
    <location>
        <position position="229"/>
    </location>
</feature>
<proteinExistence type="predicted"/>
<organism evidence="1">
    <name type="scientific">marine sediment metagenome</name>
    <dbReference type="NCBI Taxonomy" id="412755"/>
    <lineage>
        <taxon>unclassified sequences</taxon>
        <taxon>metagenomes</taxon>
        <taxon>ecological metagenomes</taxon>
    </lineage>
</organism>
<accession>X0UY55</accession>